<reference evidence="6" key="1">
    <citation type="submission" date="2022-06" db="EMBL/GenBank/DDBJ databases">
        <title>Genome sequencing of Brevibacillus sp. BB3-R1.</title>
        <authorList>
            <person name="Heo J."/>
            <person name="Lee D."/>
            <person name="Won M."/>
            <person name="Han B.-H."/>
            <person name="Hong S.-B."/>
            <person name="Kwon S.-W."/>
        </authorList>
    </citation>
    <scope>NUCLEOTIDE SEQUENCE</scope>
    <source>
        <strain evidence="6">BB3-R1</strain>
    </source>
</reference>
<dbReference type="Pfam" id="PF00126">
    <property type="entry name" value="HTH_1"/>
    <property type="match status" value="1"/>
</dbReference>
<dbReference type="Gene3D" id="3.40.190.290">
    <property type="match status" value="1"/>
</dbReference>
<evidence type="ECO:0000256" key="4">
    <source>
        <dbReference type="ARBA" id="ARBA00023163"/>
    </source>
</evidence>
<comment type="similarity">
    <text evidence="1">Belongs to the LysR transcriptional regulatory family.</text>
</comment>
<evidence type="ECO:0000256" key="2">
    <source>
        <dbReference type="ARBA" id="ARBA00023015"/>
    </source>
</evidence>
<dbReference type="InterPro" id="IPR005119">
    <property type="entry name" value="LysR_subst-bd"/>
</dbReference>
<dbReference type="SUPFAM" id="SSF46785">
    <property type="entry name" value="Winged helix' DNA-binding domain"/>
    <property type="match status" value="1"/>
</dbReference>
<dbReference type="RefSeq" id="WP_251874258.1">
    <property type="nucleotide sequence ID" value="NZ_CP098755.1"/>
</dbReference>
<keyword evidence="2" id="KW-0805">Transcription regulation</keyword>
<dbReference type="Gene3D" id="1.10.10.10">
    <property type="entry name" value="Winged helix-like DNA-binding domain superfamily/Winged helix DNA-binding domain"/>
    <property type="match status" value="1"/>
</dbReference>
<organism evidence="6 7">
    <name type="scientific">Brevibacillus ruminantium</name>
    <dbReference type="NCBI Taxonomy" id="2950604"/>
    <lineage>
        <taxon>Bacteria</taxon>
        <taxon>Bacillati</taxon>
        <taxon>Bacillota</taxon>
        <taxon>Bacilli</taxon>
        <taxon>Bacillales</taxon>
        <taxon>Paenibacillaceae</taxon>
        <taxon>Brevibacillus</taxon>
    </lineage>
</organism>
<evidence type="ECO:0000313" key="7">
    <source>
        <dbReference type="Proteomes" id="UP001056500"/>
    </source>
</evidence>
<accession>A0ABY4WJ45</accession>
<dbReference type="Proteomes" id="UP001056500">
    <property type="component" value="Chromosome"/>
</dbReference>
<evidence type="ECO:0000256" key="3">
    <source>
        <dbReference type="ARBA" id="ARBA00023125"/>
    </source>
</evidence>
<dbReference type="PANTHER" id="PTHR30126">
    <property type="entry name" value="HTH-TYPE TRANSCRIPTIONAL REGULATOR"/>
    <property type="match status" value="1"/>
</dbReference>
<protein>
    <submittedName>
        <fullName evidence="6">LysR substrate-binding domain-containing protein</fullName>
    </submittedName>
</protein>
<dbReference type="CDD" id="cd08442">
    <property type="entry name" value="PBP2_YofA_SoxR_like"/>
    <property type="match status" value="1"/>
</dbReference>
<keyword evidence="7" id="KW-1185">Reference proteome</keyword>
<dbReference type="PROSITE" id="PS50931">
    <property type="entry name" value="HTH_LYSR"/>
    <property type="match status" value="1"/>
</dbReference>
<dbReference type="InterPro" id="IPR036390">
    <property type="entry name" value="WH_DNA-bd_sf"/>
</dbReference>
<dbReference type="EMBL" id="CP098755">
    <property type="protein sequence ID" value="USG67155.1"/>
    <property type="molecule type" value="Genomic_DNA"/>
</dbReference>
<dbReference type="Pfam" id="PF03466">
    <property type="entry name" value="LysR_substrate"/>
    <property type="match status" value="1"/>
</dbReference>
<name>A0ABY4WJ45_9BACL</name>
<evidence type="ECO:0000259" key="5">
    <source>
        <dbReference type="PROSITE" id="PS50931"/>
    </source>
</evidence>
<sequence>MEISDLRIFQAVAECGSVSKAAKTLSYVQSNVTARIQQLELKLDTELFYRHRKGMTLTADGKKLLAYSQKILAMMEEVECAFQNDEDPSGPLLVGSVETVSCLPSILSLYHKKYPRVDLSLMSGVTEHLIQDVLQYELDGAFVSGPVQHPEIVQELLIEEELVLIAKAEGGPQTLEECSSRPLLVFRSGCGYRARLVQWLKSRGVEPTKIMELGTLETILAMVASGLGVTLVPRATISRLEHEGSIRLFSIPADYATVSTVFIYRRDSHTTGAMKRFLETLHLFRQERGASTA</sequence>
<dbReference type="InterPro" id="IPR036388">
    <property type="entry name" value="WH-like_DNA-bd_sf"/>
</dbReference>
<evidence type="ECO:0000256" key="1">
    <source>
        <dbReference type="ARBA" id="ARBA00009437"/>
    </source>
</evidence>
<proteinExistence type="inferred from homology"/>
<evidence type="ECO:0000313" key="6">
    <source>
        <dbReference type="EMBL" id="USG67155.1"/>
    </source>
</evidence>
<gene>
    <name evidence="6" type="ORF">NDK47_07655</name>
</gene>
<feature type="domain" description="HTH lysR-type" evidence="5">
    <location>
        <begin position="1"/>
        <end position="58"/>
    </location>
</feature>
<dbReference type="InterPro" id="IPR000847">
    <property type="entry name" value="LysR_HTH_N"/>
</dbReference>
<keyword evidence="4" id="KW-0804">Transcription</keyword>
<dbReference type="SUPFAM" id="SSF53850">
    <property type="entry name" value="Periplasmic binding protein-like II"/>
    <property type="match status" value="1"/>
</dbReference>
<keyword evidence="3" id="KW-0238">DNA-binding</keyword>
<dbReference type="PANTHER" id="PTHR30126:SF40">
    <property type="entry name" value="HTH-TYPE TRANSCRIPTIONAL REGULATOR GLTR"/>
    <property type="match status" value="1"/>
</dbReference>